<dbReference type="EMBL" id="CAJNAU010000013">
    <property type="protein sequence ID" value="CAE6733499.1"/>
    <property type="molecule type" value="Genomic_DNA"/>
</dbReference>
<dbReference type="PROSITE" id="PS50850">
    <property type="entry name" value="MFS"/>
    <property type="match status" value="1"/>
</dbReference>
<dbReference type="Proteomes" id="UP000674425">
    <property type="component" value="Unassembled WGS sequence"/>
</dbReference>
<evidence type="ECO:0000256" key="6">
    <source>
        <dbReference type="SAM" id="SignalP"/>
    </source>
</evidence>
<feature type="transmembrane region" description="Helical" evidence="5">
    <location>
        <begin position="200"/>
        <end position="221"/>
    </location>
</feature>
<dbReference type="RefSeq" id="WP_200618984.1">
    <property type="nucleotide sequence ID" value="NZ_CAJNAU010000013.1"/>
</dbReference>
<dbReference type="Pfam" id="PF07690">
    <property type="entry name" value="MFS_1"/>
    <property type="match status" value="1"/>
</dbReference>
<evidence type="ECO:0000313" key="9">
    <source>
        <dbReference type="Proteomes" id="UP000674425"/>
    </source>
</evidence>
<keyword evidence="2 5" id="KW-0812">Transmembrane</keyword>
<feature type="transmembrane region" description="Helical" evidence="5">
    <location>
        <begin position="233"/>
        <end position="250"/>
    </location>
</feature>
<dbReference type="InterPro" id="IPR036259">
    <property type="entry name" value="MFS_trans_sf"/>
</dbReference>
<accession>A0ABN7L6V8</accession>
<comment type="subcellular location">
    <subcellularLocation>
        <location evidence="1">Membrane</location>
        <topology evidence="1">Multi-pass membrane protein</topology>
    </subcellularLocation>
</comment>
<evidence type="ECO:0000259" key="7">
    <source>
        <dbReference type="PROSITE" id="PS50850"/>
    </source>
</evidence>
<feature type="signal peptide" evidence="6">
    <location>
        <begin position="1"/>
        <end position="37"/>
    </location>
</feature>
<dbReference type="PRINTS" id="PR01036">
    <property type="entry name" value="TCRTETB"/>
</dbReference>
<feature type="transmembrane region" description="Helical" evidence="5">
    <location>
        <begin position="474"/>
        <end position="497"/>
    </location>
</feature>
<evidence type="ECO:0000256" key="3">
    <source>
        <dbReference type="ARBA" id="ARBA00022989"/>
    </source>
</evidence>
<evidence type="ECO:0000256" key="4">
    <source>
        <dbReference type="ARBA" id="ARBA00023136"/>
    </source>
</evidence>
<feature type="transmembrane region" description="Helical" evidence="5">
    <location>
        <begin position="332"/>
        <end position="350"/>
    </location>
</feature>
<dbReference type="InterPro" id="IPR005829">
    <property type="entry name" value="Sugar_transporter_CS"/>
</dbReference>
<feature type="transmembrane region" description="Helical" evidence="5">
    <location>
        <begin position="306"/>
        <end position="325"/>
    </location>
</feature>
<feature type="transmembrane region" description="Helical" evidence="5">
    <location>
        <begin position="270"/>
        <end position="294"/>
    </location>
</feature>
<feature type="transmembrane region" description="Helical" evidence="5">
    <location>
        <begin position="53"/>
        <end position="70"/>
    </location>
</feature>
<dbReference type="PANTHER" id="PTHR42718:SF49">
    <property type="entry name" value="EXPORT PROTEIN"/>
    <property type="match status" value="1"/>
</dbReference>
<feature type="domain" description="Major facilitator superfamily (MFS) profile" evidence="7">
    <location>
        <begin position="16"/>
        <end position="501"/>
    </location>
</feature>
<evidence type="ECO:0000256" key="1">
    <source>
        <dbReference type="ARBA" id="ARBA00004141"/>
    </source>
</evidence>
<dbReference type="CDD" id="cd17321">
    <property type="entry name" value="MFS_MMR_MDR_like"/>
    <property type="match status" value="1"/>
</dbReference>
<organism evidence="8 9">
    <name type="scientific">Paraburkholderia aspalathi</name>
    <dbReference type="NCBI Taxonomy" id="1324617"/>
    <lineage>
        <taxon>Bacteria</taxon>
        <taxon>Pseudomonadati</taxon>
        <taxon>Pseudomonadota</taxon>
        <taxon>Betaproteobacteria</taxon>
        <taxon>Burkholderiales</taxon>
        <taxon>Burkholderiaceae</taxon>
        <taxon>Paraburkholderia</taxon>
    </lineage>
</organism>
<feature type="transmembrane region" description="Helical" evidence="5">
    <location>
        <begin position="82"/>
        <end position="105"/>
    </location>
</feature>
<keyword evidence="6" id="KW-0732">Signal</keyword>
<keyword evidence="3 5" id="KW-1133">Transmembrane helix</keyword>
<evidence type="ECO:0000256" key="5">
    <source>
        <dbReference type="SAM" id="Phobius"/>
    </source>
</evidence>
<feature type="transmembrane region" description="Helical" evidence="5">
    <location>
        <begin position="169"/>
        <end position="188"/>
    </location>
</feature>
<evidence type="ECO:0000256" key="2">
    <source>
        <dbReference type="ARBA" id="ARBA00022692"/>
    </source>
</evidence>
<protein>
    <submittedName>
        <fullName evidence="8">Multidrug resistance protein MdtD</fullName>
    </submittedName>
</protein>
<feature type="chain" id="PRO_5045277693" evidence="6">
    <location>
        <begin position="38"/>
        <end position="523"/>
    </location>
</feature>
<dbReference type="InterPro" id="IPR020846">
    <property type="entry name" value="MFS_dom"/>
</dbReference>
<feature type="transmembrane region" description="Helical" evidence="5">
    <location>
        <begin position="362"/>
        <end position="388"/>
    </location>
</feature>
<proteinExistence type="predicted"/>
<dbReference type="PANTHER" id="PTHR42718">
    <property type="entry name" value="MAJOR FACILITATOR SUPERFAMILY MULTIDRUG TRANSPORTER MFSC"/>
    <property type="match status" value="1"/>
</dbReference>
<keyword evidence="9" id="KW-1185">Reference proteome</keyword>
<dbReference type="Gene3D" id="1.20.1250.20">
    <property type="entry name" value="MFS general substrate transporter like domains"/>
    <property type="match status" value="2"/>
</dbReference>
<keyword evidence="4 5" id="KW-0472">Membrane</keyword>
<feature type="transmembrane region" description="Helical" evidence="5">
    <location>
        <begin position="111"/>
        <end position="129"/>
    </location>
</feature>
<comment type="caution">
    <text evidence="8">The sequence shown here is derived from an EMBL/GenBank/DDBJ whole genome shotgun (WGS) entry which is preliminary data.</text>
</comment>
<evidence type="ECO:0000313" key="8">
    <source>
        <dbReference type="EMBL" id="CAE6733499.1"/>
    </source>
</evidence>
<dbReference type="PROSITE" id="PS00216">
    <property type="entry name" value="SUGAR_TRANSPORT_1"/>
    <property type="match status" value="1"/>
</dbReference>
<dbReference type="InterPro" id="IPR011701">
    <property type="entry name" value="MFS"/>
</dbReference>
<feature type="transmembrane region" description="Helical" evidence="5">
    <location>
        <begin position="141"/>
        <end position="163"/>
    </location>
</feature>
<sequence length="523" mass="54109">MSNTFSSVSLGRSVAILTAVCLAALALPLSFSAGALATPAIGRELAGSPVEMNWITNAFMLTFGSLLMAAGTLADRFGRKRLFSIGVSGFTLVSLLLGLAPSILVVDLLRAMQGVAAAAALAGGTAALAQEFDGRARTRAFSLLGTTFGLGLALGPVLAGFMIERFGWRAIFATGAIAGVLSLLFGVPQMRESRDPDARHIDWAGIATFTGALSCFTFGVIQSSESGWSNPLVVGSLLGAALLSAAFWVIETRVARPMLDLSLFRYPRFVGVQVLPIATCYCYIVLLVVLPLRFVGADGCSEIDAGWLMLALSAPMLVVPFLAATLTRWMSAGVISGIGLLIAAAGLYWLTHVFHDGASNVAIAPLLTIGVGAGMPWGLMDGLSVSVVPKERAGMATGIFSTTRVAGECIALATVSAILAAITQARVLATLGSHARSAEVSEAAARLAAGDLDRASALLPDVARATLLHIYTDAFGLVLGGLTAVTLLCAIAVFVILGRARADDDASADLERRVVVLTNADLP</sequence>
<dbReference type="SUPFAM" id="SSF103473">
    <property type="entry name" value="MFS general substrate transporter"/>
    <property type="match status" value="1"/>
</dbReference>
<feature type="transmembrane region" description="Helical" evidence="5">
    <location>
        <begin position="409"/>
        <end position="429"/>
    </location>
</feature>
<gene>
    <name evidence="8" type="primary">mdtD_1</name>
    <name evidence="8" type="ORF">R69658_01925</name>
</gene>
<name>A0ABN7L6V8_9BURK</name>
<reference evidence="8 9" key="1">
    <citation type="submission" date="2021-02" db="EMBL/GenBank/DDBJ databases">
        <authorList>
            <person name="Vanwijnsberghe S."/>
        </authorList>
    </citation>
    <scope>NUCLEOTIDE SEQUENCE [LARGE SCALE GENOMIC DNA]</scope>
    <source>
        <strain evidence="8 9">R-69658</strain>
    </source>
</reference>